<dbReference type="AlphaFoldDB" id="A0A562U9G9"/>
<keyword evidence="1" id="KW-0472">Membrane</keyword>
<evidence type="ECO:0000313" key="2">
    <source>
        <dbReference type="EMBL" id="TWJ02493.1"/>
    </source>
</evidence>
<gene>
    <name evidence="2" type="ORF">JN11_01466</name>
</gene>
<keyword evidence="3" id="KW-1185">Reference proteome</keyword>
<reference evidence="2 3" key="1">
    <citation type="submission" date="2019-07" db="EMBL/GenBank/DDBJ databases">
        <title>Genomic Encyclopedia of Archaeal and Bacterial Type Strains, Phase II (KMG-II): from individual species to whole genera.</title>
        <authorList>
            <person name="Goeker M."/>
        </authorList>
    </citation>
    <scope>NUCLEOTIDE SEQUENCE [LARGE SCALE GENOMIC DNA]</scope>
    <source>
        <strain evidence="2 3">ATCC BAA-1854</strain>
    </source>
</reference>
<feature type="transmembrane region" description="Helical" evidence="1">
    <location>
        <begin position="6"/>
        <end position="25"/>
    </location>
</feature>
<dbReference type="OrthoDB" id="7069376at2"/>
<evidence type="ECO:0000313" key="3">
    <source>
        <dbReference type="Proteomes" id="UP000317010"/>
    </source>
</evidence>
<proteinExistence type="predicted"/>
<protein>
    <submittedName>
        <fullName evidence="2">Uncharacterized protein</fullName>
    </submittedName>
</protein>
<keyword evidence="1" id="KW-0812">Transmembrane</keyword>
<keyword evidence="1" id="KW-1133">Transmembrane helix</keyword>
<organism evidence="2 3">
    <name type="scientific">Mucilaginibacter frigoritolerans</name>
    <dbReference type="NCBI Taxonomy" id="652788"/>
    <lineage>
        <taxon>Bacteria</taxon>
        <taxon>Pseudomonadati</taxon>
        <taxon>Bacteroidota</taxon>
        <taxon>Sphingobacteriia</taxon>
        <taxon>Sphingobacteriales</taxon>
        <taxon>Sphingobacteriaceae</taxon>
        <taxon>Mucilaginibacter</taxon>
    </lineage>
</organism>
<dbReference type="EMBL" id="VLLI01000003">
    <property type="protein sequence ID" value="TWJ02493.1"/>
    <property type="molecule type" value="Genomic_DNA"/>
</dbReference>
<dbReference type="Proteomes" id="UP000317010">
    <property type="component" value="Unassembled WGS sequence"/>
</dbReference>
<accession>A0A562U9G9</accession>
<sequence>MTRKVLNFKFLIFFAIIGAFILNSCRHNDKPRRAKTHRSTKVPSKAIPLKTNKDDFYSRGDSISFFELNKTETGKGDTVGFVSLSDINPLPGSLNTPQDSVDRLVLPDLKNKKPEETRYLVLTSKYRKRLLMATGISEADSLFVYDYSNDTLLSFPISSLEAVASLSIYEDATVAKHTALDYQFGFQINKVLLAGLRSSYFGKTFVYIGVSSPFARRQMHPIIWEKIDPKKVPAIELNAENKRVLKEYKFNNAYDFESDGFHYYLQEYLKTDNAYTAKSFRILIINTENEVIYNYLDYETEVSSPAPISVLNDSQNTLEQWTGHLLKNRPPVLVGFDYISFGCDVVPFVDKSNKYISLNCDNRH</sequence>
<comment type="caution">
    <text evidence="2">The sequence shown here is derived from an EMBL/GenBank/DDBJ whole genome shotgun (WGS) entry which is preliminary data.</text>
</comment>
<evidence type="ECO:0000256" key="1">
    <source>
        <dbReference type="SAM" id="Phobius"/>
    </source>
</evidence>
<dbReference type="RefSeq" id="WP_144911140.1">
    <property type="nucleotide sequence ID" value="NZ_VLLI01000003.1"/>
</dbReference>
<name>A0A562U9G9_9SPHI</name>